<dbReference type="InterPro" id="IPR001810">
    <property type="entry name" value="F-box_dom"/>
</dbReference>
<name>A0AAD7CIH0_9AGAR</name>
<organism evidence="2 3">
    <name type="scientific">Roridomyces roridus</name>
    <dbReference type="NCBI Taxonomy" id="1738132"/>
    <lineage>
        <taxon>Eukaryota</taxon>
        <taxon>Fungi</taxon>
        <taxon>Dikarya</taxon>
        <taxon>Basidiomycota</taxon>
        <taxon>Agaricomycotina</taxon>
        <taxon>Agaricomycetes</taxon>
        <taxon>Agaricomycetidae</taxon>
        <taxon>Agaricales</taxon>
        <taxon>Marasmiineae</taxon>
        <taxon>Mycenaceae</taxon>
        <taxon>Roridomyces</taxon>
    </lineage>
</organism>
<sequence length="499" mass="56366">MACDSHCSHHCVPFAPPDVASPFVELLSSNHPPSGPHARAVSDAVGRASADLGHVVYAIQSLVGKAAELESYIRRHTGILSPLRRLPNEMLSAIFVHCTDLDTPFDPARNDVWVIARVCSRWRAVALATPRLWSNFILPPGPMEFQQPLPPPIPIEHWEVQLDRAHLAPLAIRLQQRSALVTRELMELLLDASSQWEEVTITHLDDFYWFIDHDSEFTRLKRLTLGGYGYGPLLLDDTLTVDMTQSLPALTYLHFSLSPFPRHLILPWSQLRTCVLHRIRMSDIQWILPLLSSGTQVSIHRPEDHGGDLSPLVTRIESLEIVNSSPHTLSSLLNIIVAPDLQKLLFREMRPPGVAVVGPDPPDINTFLDNSQCRLTHLRAIECVLNSLMDILTSLSARDIVWLDITPTYHDDLRRLFSEFERAEQPPVSRLQTLVLRGPLEQHSELVNHPGLSSRNPTLRFYKRTFDLLDDWEIPERKPLEGTSGLDVVVISELRKKSV</sequence>
<gene>
    <name evidence="2" type="ORF">FB45DRAFT_5700</name>
</gene>
<keyword evidence="3" id="KW-1185">Reference proteome</keyword>
<dbReference type="SUPFAM" id="SSF81383">
    <property type="entry name" value="F-box domain"/>
    <property type="match status" value="1"/>
</dbReference>
<proteinExistence type="predicted"/>
<evidence type="ECO:0000313" key="2">
    <source>
        <dbReference type="EMBL" id="KAJ7649900.1"/>
    </source>
</evidence>
<reference evidence="2" key="1">
    <citation type="submission" date="2023-03" db="EMBL/GenBank/DDBJ databases">
        <title>Massive genome expansion in bonnet fungi (Mycena s.s.) driven by repeated elements and novel gene families across ecological guilds.</title>
        <authorList>
            <consortium name="Lawrence Berkeley National Laboratory"/>
            <person name="Harder C.B."/>
            <person name="Miyauchi S."/>
            <person name="Viragh M."/>
            <person name="Kuo A."/>
            <person name="Thoen E."/>
            <person name="Andreopoulos B."/>
            <person name="Lu D."/>
            <person name="Skrede I."/>
            <person name="Drula E."/>
            <person name="Henrissat B."/>
            <person name="Morin E."/>
            <person name="Kohler A."/>
            <person name="Barry K."/>
            <person name="LaButti K."/>
            <person name="Morin E."/>
            <person name="Salamov A."/>
            <person name="Lipzen A."/>
            <person name="Mereny Z."/>
            <person name="Hegedus B."/>
            <person name="Baldrian P."/>
            <person name="Stursova M."/>
            <person name="Weitz H."/>
            <person name="Taylor A."/>
            <person name="Grigoriev I.V."/>
            <person name="Nagy L.G."/>
            <person name="Martin F."/>
            <person name="Kauserud H."/>
        </authorList>
    </citation>
    <scope>NUCLEOTIDE SEQUENCE</scope>
    <source>
        <strain evidence="2">9284</strain>
    </source>
</reference>
<dbReference type="Gene3D" id="1.20.1280.50">
    <property type="match status" value="1"/>
</dbReference>
<feature type="domain" description="F-box" evidence="1">
    <location>
        <begin position="84"/>
        <end position="136"/>
    </location>
</feature>
<comment type="caution">
    <text evidence="2">The sequence shown here is derived from an EMBL/GenBank/DDBJ whole genome shotgun (WGS) entry which is preliminary data.</text>
</comment>
<dbReference type="Pfam" id="PF12937">
    <property type="entry name" value="F-box-like"/>
    <property type="match status" value="1"/>
</dbReference>
<protein>
    <recommendedName>
        <fullName evidence="1">F-box domain-containing protein</fullName>
    </recommendedName>
</protein>
<dbReference type="EMBL" id="JARKIF010000001">
    <property type="protein sequence ID" value="KAJ7649900.1"/>
    <property type="molecule type" value="Genomic_DNA"/>
</dbReference>
<evidence type="ECO:0000313" key="3">
    <source>
        <dbReference type="Proteomes" id="UP001221142"/>
    </source>
</evidence>
<accession>A0AAD7CIH0</accession>
<dbReference type="AlphaFoldDB" id="A0AAD7CIH0"/>
<dbReference type="InterPro" id="IPR036047">
    <property type="entry name" value="F-box-like_dom_sf"/>
</dbReference>
<dbReference type="Proteomes" id="UP001221142">
    <property type="component" value="Unassembled WGS sequence"/>
</dbReference>
<evidence type="ECO:0000259" key="1">
    <source>
        <dbReference type="Pfam" id="PF12937"/>
    </source>
</evidence>